<dbReference type="AlphaFoldDB" id="A0A0E9PJ64"/>
<evidence type="ECO:0000313" key="1">
    <source>
        <dbReference type="EMBL" id="JAH04569.1"/>
    </source>
</evidence>
<proteinExistence type="predicted"/>
<reference evidence="1" key="1">
    <citation type="submission" date="2014-11" db="EMBL/GenBank/DDBJ databases">
        <authorList>
            <person name="Amaro Gonzalez C."/>
        </authorList>
    </citation>
    <scope>NUCLEOTIDE SEQUENCE</scope>
</reference>
<protein>
    <submittedName>
        <fullName evidence="1">Uncharacterized protein</fullName>
    </submittedName>
</protein>
<organism evidence="1">
    <name type="scientific">Anguilla anguilla</name>
    <name type="common">European freshwater eel</name>
    <name type="synonym">Muraena anguilla</name>
    <dbReference type="NCBI Taxonomy" id="7936"/>
    <lineage>
        <taxon>Eukaryota</taxon>
        <taxon>Metazoa</taxon>
        <taxon>Chordata</taxon>
        <taxon>Craniata</taxon>
        <taxon>Vertebrata</taxon>
        <taxon>Euteleostomi</taxon>
        <taxon>Actinopterygii</taxon>
        <taxon>Neopterygii</taxon>
        <taxon>Teleostei</taxon>
        <taxon>Anguilliformes</taxon>
        <taxon>Anguillidae</taxon>
        <taxon>Anguilla</taxon>
    </lineage>
</organism>
<sequence length="28" mass="2901">MGGHFGQVACSKVIDALPGAILTQQLVF</sequence>
<name>A0A0E9PJ64_ANGAN</name>
<reference evidence="1" key="2">
    <citation type="journal article" date="2015" name="Fish Shellfish Immunol.">
        <title>Early steps in the European eel (Anguilla anguilla)-Vibrio vulnificus interaction in the gills: Role of the RtxA13 toxin.</title>
        <authorList>
            <person name="Callol A."/>
            <person name="Pajuelo D."/>
            <person name="Ebbesson L."/>
            <person name="Teles M."/>
            <person name="MacKenzie S."/>
            <person name="Amaro C."/>
        </authorList>
    </citation>
    <scope>NUCLEOTIDE SEQUENCE</scope>
</reference>
<accession>A0A0E9PJ64</accession>
<dbReference type="EMBL" id="GBXM01104008">
    <property type="protein sequence ID" value="JAH04569.1"/>
    <property type="molecule type" value="Transcribed_RNA"/>
</dbReference>